<reference evidence="3" key="1">
    <citation type="submission" date="2022-08" db="EMBL/GenBank/DDBJ databases">
        <title>Polycladomyces zharkentsis sp. nov., a novel thermophilic CMC and starch-degrading bacterium isolated from a geothermal spring in Kazakhstan.</title>
        <authorList>
            <person name="Mashzhan A."/>
            <person name="Kistaubaeva A."/>
            <person name="Javier-Lopez R."/>
            <person name="Birkeland N.-K."/>
        </authorList>
    </citation>
    <scope>NUCLEOTIDE SEQUENCE</scope>
    <source>
        <strain evidence="3">KSR 13</strain>
    </source>
</reference>
<dbReference type="PANTHER" id="PTHR43364">
    <property type="entry name" value="NADH-SPECIFIC METHYLGLYOXAL REDUCTASE-RELATED"/>
    <property type="match status" value="1"/>
</dbReference>
<dbReference type="Gene3D" id="3.20.20.100">
    <property type="entry name" value="NADP-dependent oxidoreductase domain"/>
    <property type="match status" value="1"/>
</dbReference>
<accession>A0ABT8II83</accession>
<dbReference type="InterPro" id="IPR050523">
    <property type="entry name" value="AKR_Detox_Biosynth"/>
</dbReference>
<sequence length="305" mass="34805">MKYRRLGKTELKVSVVGVGTWQFGGEWGKSYTQDEVDRILGTAKEMGINLIDTAECYGDHLSESFIGKSIQRERQDWIIATKFGHQFHGHMNRTNHWSPEEVQKQLEDSLRALRTDYIDIYQFHSGSDASFDQDDLWTMLDKQVQAGKIRHLGISIGDNDNLHQTESATKVKADVIQVVYNRLDRKPEEQVFPSCQRQDLGVLARVPLASGLLSGKYRPGVVFQQNDVRNRLQKVELTKKLQMVEEIRRKEVPEGVEMAQWALAWCLKHPAVTCVIPGCKDVEQVMSNAKAADWVSDDHPQAWKA</sequence>
<comment type="caution">
    <text evidence="3">The sequence shown here is derived from an EMBL/GenBank/DDBJ whole genome shotgun (WGS) entry which is preliminary data.</text>
</comment>
<protein>
    <submittedName>
        <fullName evidence="3">Aldo/keto reductase</fullName>
    </submittedName>
</protein>
<feature type="domain" description="NADP-dependent oxidoreductase" evidence="2">
    <location>
        <begin position="16"/>
        <end position="293"/>
    </location>
</feature>
<dbReference type="InterPro" id="IPR023210">
    <property type="entry name" value="NADP_OxRdtase_dom"/>
</dbReference>
<proteinExistence type="predicted"/>
<dbReference type="PANTHER" id="PTHR43364:SF4">
    <property type="entry name" value="NAD(P)-LINKED OXIDOREDUCTASE SUPERFAMILY PROTEIN"/>
    <property type="match status" value="1"/>
</dbReference>
<dbReference type="RefSeq" id="WP_301237236.1">
    <property type="nucleotide sequence ID" value="NZ_JANRHH010000008.1"/>
</dbReference>
<evidence type="ECO:0000313" key="3">
    <source>
        <dbReference type="EMBL" id="MDN4592497.1"/>
    </source>
</evidence>
<keyword evidence="4" id="KW-1185">Reference proteome</keyword>
<name>A0ABT8II83_9BACL</name>
<evidence type="ECO:0000259" key="2">
    <source>
        <dbReference type="Pfam" id="PF00248"/>
    </source>
</evidence>
<evidence type="ECO:0000313" key="4">
    <source>
        <dbReference type="Proteomes" id="UP001174196"/>
    </source>
</evidence>
<dbReference type="SUPFAM" id="SSF51430">
    <property type="entry name" value="NAD(P)-linked oxidoreductase"/>
    <property type="match status" value="1"/>
</dbReference>
<dbReference type="EMBL" id="JANRHH010000008">
    <property type="protein sequence ID" value="MDN4592497.1"/>
    <property type="molecule type" value="Genomic_DNA"/>
</dbReference>
<dbReference type="InterPro" id="IPR036812">
    <property type="entry name" value="NAD(P)_OxRdtase_dom_sf"/>
</dbReference>
<gene>
    <name evidence="3" type="ORF">NWF35_00930</name>
</gene>
<dbReference type="Pfam" id="PF00248">
    <property type="entry name" value="Aldo_ket_red"/>
    <property type="match status" value="1"/>
</dbReference>
<evidence type="ECO:0000256" key="1">
    <source>
        <dbReference type="ARBA" id="ARBA00023002"/>
    </source>
</evidence>
<dbReference type="Proteomes" id="UP001174196">
    <property type="component" value="Unassembled WGS sequence"/>
</dbReference>
<dbReference type="CDD" id="cd19086">
    <property type="entry name" value="AKR_AKR11C1"/>
    <property type="match status" value="1"/>
</dbReference>
<organism evidence="3 4">
    <name type="scientific">Polycladomyces subterraneus</name>
    <dbReference type="NCBI Taxonomy" id="1016997"/>
    <lineage>
        <taxon>Bacteria</taxon>
        <taxon>Bacillati</taxon>
        <taxon>Bacillota</taxon>
        <taxon>Bacilli</taxon>
        <taxon>Bacillales</taxon>
        <taxon>Thermoactinomycetaceae</taxon>
        <taxon>Polycladomyces</taxon>
    </lineage>
</organism>
<keyword evidence="1" id="KW-0560">Oxidoreductase</keyword>